<keyword evidence="2" id="KW-0813">Transport</keyword>
<feature type="signal peptide" evidence="5">
    <location>
        <begin position="1"/>
        <end position="20"/>
    </location>
</feature>
<evidence type="ECO:0000256" key="5">
    <source>
        <dbReference type="SAM" id="SignalP"/>
    </source>
</evidence>
<comment type="similarity">
    <text evidence="1 4">Belongs to the bacterial solute-binding protein 3 family.</text>
</comment>
<dbReference type="CDD" id="cd13692">
    <property type="entry name" value="PBP2_BztA"/>
    <property type="match status" value="1"/>
</dbReference>
<dbReference type="PANTHER" id="PTHR30085">
    <property type="entry name" value="AMINO ACID ABC TRANSPORTER PERMEASE"/>
    <property type="match status" value="1"/>
</dbReference>
<feature type="chain" id="PRO_5032497845" evidence="5">
    <location>
        <begin position="21"/>
        <end position="340"/>
    </location>
</feature>
<evidence type="ECO:0000313" key="8">
    <source>
        <dbReference type="Proteomes" id="UP000577362"/>
    </source>
</evidence>
<proteinExistence type="inferred from homology"/>
<feature type="domain" description="Solute-binding protein family 3/N-terminal" evidence="6">
    <location>
        <begin position="36"/>
        <end position="269"/>
    </location>
</feature>
<protein>
    <submittedName>
        <fullName evidence="7">General L-amino acid transport system substrate-binding protein</fullName>
    </submittedName>
</protein>
<keyword evidence="3 5" id="KW-0732">Signal</keyword>
<dbReference type="Proteomes" id="UP000577362">
    <property type="component" value="Unassembled WGS sequence"/>
</dbReference>
<dbReference type="Gene3D" id="3.40.190.10">
    <property type="entry name" value="Periplasmic binding protein-like II"/>
    <property type="match status" value="2"/>
</dbReference>
<evidence type="ECO:0000256" key="3">
    <source>
        <dbReference type="ARBA" id="ARBA00022729"/>
    </source>
</evidence>
<keyword evidence="8" id="KW-1185">Reference proteome</keyword>
<dbReference type="GO" id="GO:0006865">
    <property type="term" value="P:amino acid transport"/>
    <property type="evidence" value="ECO:0007669"/>
    <property type="project" value="TreeGrafter"/>
</dbReference>
<dbReference type="SMART" id="SM00062">
    <property type="entry name" value="PBPb"/>
    <property type="match status" value="1"/>
</dbReference>
<dbReference type="RefSeq" id="WP_183315686.1">
    <property type="nucleotide sequence ID" value="NZ_JACIEN010000001.1"/>
</dbReference>
<name>A0A840BVA5_9HYPH</name>
<evidence type="ECO:0000256" key="4">
    <source>
        <dbReference type="RuleBase" id="RU003744"/>
    </source>
</evidence>
<dbReference type="InterPro" id="IPR001638">
    <property type="entry name" value="Solute-binding_3/MltF_N"/>
</dbReference>
<dbReference type="SUPFAM" id="SSF53850">
    <property type="entry name" value="Periplasmic binding protein-like II"/>
    <property type="match status" value="1"/>
</dbReference>
<comment type="caution">
    <text evidence="7">The sequence shown here is derived from an EMBL/GenBank/DDBJ whole genome shotgun (WGS) entry which is preliminary data.</text>
</comment>
<evidence type="ECO:0000256" key="2">
    <source>
        <dbReference type="ARBA" id="ARBA00022448"/>
    </source>
</evidence>
<evidence type="ECO:0000256" key="1">
    <source>
        <dbReference type="ARBA" id="ARBA00010333"/>
    </source>
</evidence>
<dbReference type="AlphaFoldDB" id="A0A840BVA5"/>
<evidence type="ECO:0000259" key="6">
    <source>
        <dbReference type="SMART" id="SM00062"/>
    </source>
</evidence>
<evidence type="ECO:0000313" key="7">
    <source>
        <dbReference type="EMBL" id="MBB4015622.1"/>
    </source>
</evidence>
<dbReference type="Pfam" id="PF00497">
    <property type="entry name" value="SBP_bac_3"/>
    <property type="match status" value="1"/>
</dbReference>
<gene>
    <name evidence="7" type="ORF">GGR16_000628</name>
</gene>
<reference evidence="7 8" key="1">
    <citation type="submission" date="2020-08" db="EMBL/GenBank/DDBJ databases">
        <title>Genomic Encyclopedia of Type Strains, Phase IV (KMG-IV): sequencing the most valuable type-strain genomes for metagenomic binning, comparative biology and taxonomic classification.</title>
        <authorList>
            <person name="Goeker M."/>
        </authorList>
    </citation>
    <scope>NUCLEOTIDE SEQUENCE [LARGE SCALE GENOMIC DNA]</scope>
    <source>
        <strain evidence="7 8">DSM 103737</strain>
    </source>
</reference>
<organism evidence="7 8">
    <name type="scientific">Chelatococcus caeni</name>
    <dbReference type="NCBI Taxonomy" id="1348468"/>
    <lineage>
        <taxon>Bacteria</taxon>
        <taxon>Pseudomonadati</taxon>
        <taxon>Pseudomonadota</taxon>
        <taxon>Alphaproteobacteria</taxon>
        <taxon>Hyphomicrobiales</taxon>
        <taxon>Chelatococcaceae</taxon>
        <taxon>Chelatococcus</taxon>
    </lineage>
</organism>
<accession>A0A840BVA5</accession>
<dbReference type="PANTHER" id="PTHR30085:SF7">
    <property type="entry name" value="AMINO-ACID ABC TRANSPORTER-BINDING PROTEIN YHDW-RELATED"/>
    <property type="match status" value="1"/>
</dbReference>
<dbReference type="EMBL" id="JACIEN010000001">
    <property type="protein sequence ID" value="MBB4015622.1"/>
    <property type="molecule type" value="Genomic_DNA"/>
</dbReference>
<sequence>MRVIGNAAAAAGFVAAAALAAPAAAGTLDTVKQRDKLVCGVSQGLAGFSAADASGQWSGFDVDFCRAIAAAILDDPAKVEFVPLSAAERFEALKSGKVDVLSRNSTWTLGREVDHGIVFTAVNYYDGQGFLVPKARAIGSALEMDGTKVCVQAGTTSEANLRDFFDANGMTLETVVVSSPEEAVKTYGEGGCTAISSDVSQLHAERLALENPSDHSVLPDIISKEPLAPAVRSDDMAWFTIVKWVSFAMLNAEELGVSSTRIDEALGSNKPDVRRLVGTEGGFGEKLGLTNDWVVRIVRAVGNYGEVYERNVGVGSKLGIPRGINQLWSLGGIQYAPPLR</sequence>
<dbReference type="InterPro" id="IPR018313">
    <property type="entry name" value="SBP_3_CS"/>
</dbReference>
<dbReference type="PROSITE" id="PS01039">
    <property type="entry name" value="SBP_BACTERIAL_3"/>
    <property type="match status" value="1"/>
</dbReference>
<dbReference type="InterPro" id="IPR051455">
    <property type="entry name" value="Bact_solute-bind_prot3"/>
</dbReference>